<feature type="domain" description="Lipid/polyisoprenoid-binding YceI-like" evidence="1">
    <location>
        <begin position="21"/>
        <end position="175"/>
    </location>
</feature>
<dbReference type="SMART" id="SM00867">
    <property type="entry name" value="YceI"/>
    <property type="match status" value="1"/>
</dbReference>
<keyword evidence="3" id="KW-1185">Reference proteome</keyword>
<dbReference type="Proteomes" id="UP000625976">
    <property type="component" value="Unassembled WGS sequence"/>
</dbReference>
<sequence>MKTLFSIILFVSTLGISLFQNQTIDKKASHVSFKISNLGLNTVKGTFQNMTGTFNFNPNNLENSNFDICIEATTINTGNNKRDEHLKSADFFNVEKYLEICFKSTSVIKHDNHYLTKGNLTILGVTKMVEIPFEFANNIFTGTFELERLDYGIGEDTGTFMVGSTAKITITSVVN</sequence>
<accession>A0A917GF84</accession>
<reference evidence="2" key="1">
    <citation type="journal article" date="2014" name="Int. J. Syst. Evol. Microbiol.">
        <title>Complete genome sequence of Corynebacterium casei LMG S-19264T (=DSM 44701T), isolated from a smear-ripened cheese.</title>
        <authorList>
            <consortium name="US DOE Joint Genome Institute (JGI-PGF)"/>
            <person name="Walter F."/>
            <person name="Albersmeier A."/>
            <person name="Kalinowski J."/>
            <person name="Ruckert C."/>
        </authorList>
    </citation>
    <scope>NUCLEOTIDE SEQUENCE</scope>
    <source>
        <strain evidence="2">CGMCC 1.12751</strain>
    </source>
</reference>
<dbReference type="RefSeq" id="WP_188462868.1">
    <property type="nucleotide sequence ID" value="NZ_BMFQ01000001.1"/>
</dbReference>
<protein>
    <submittedName>
        <fullName evidence="2">Polyisoprenoid-binding protein</fullName>
    </submittedName>
</protein>
<dbReference type="InterPro" id="IPR036761">
    <property type="entry name" value="TTHA0802/YceI-like_sf"/>
</dbReference>
<evidence type="ECO:0000313" key="2">
    <source>
        <dbReference type="EMBL" id="GGG42334.1"/>
    </source>
</evidence>
<dbReference type="PANTHER" id="PTHR34406">
    <property type="entry name" value="PROTEIN YCEI"/>
    <property type="match status" value="1"/>
</dbReference>
<comment type="caution">
    <text evidence="2">The sequence shown here is derived from an EMBL/GenBank/DDBJ whole genome shotgun (WGS) entry which is preliminary data.</text>
</comment>
<dbReference type="InterPro" id="IPR007372">
    <property type="entry name" value="Lipid/polyisoprenoid-bd_YceI"/>
</dbReference>
<dbReference type="Pfam" id="PF04264">
    <property type="entry name" value="YceI"/>
    <property type="match status" value="1"/>
</dbReference>
<dbReference type="AlphaFoldDB" id="A0A917GF84"/>
<gene>
    <name evidence="2" type="ORF">GCM10010976_12370</name>
</gene>
<evidence type="ECO:0000259" key="1">
    <source>
        <dbReference type="SMART" id="SM00867"/>
    </source>
</evidence>
<proteinExistence type="predicted"/>
<dbReference type="Gene3D" id="2.40.128.110">
    <property type="entry name" value="Lipid/polyisoprenoid-binding, YceI-like"/>
    <property type="match status" value="1"/>
</dbReference>
<evidence type="ECO:0000313" key="3">
    <source>
        <dbReference type="Proteomes" id="UP000625976"/>
    </source>
</evidence>
<name>A0A917GF84_9FLAO</name>
<dbReference type="SUPFAM" id="SSF101874">
    <property type="entry name" value="YceI-like"/>
    <property type="match status" value="1"/>
</dbReference>
<dbReference type="EMBL" id="BMFQ01000001">
    <property type="protein sequence ID" value="GGG42334.1"/>
    <property type="molecule type" value="Genomic_DNA"/>
</dbReference>
<organism evidence="2 3">
    <name type="scientific">Bizionia arctica</name>
    <dbReference type="NCBI Taxonomy" id="1495645"/>
    <lineage>
        <taxon>Bacteria</taxon>
        <taxon>Pseudomonadati</taxon>
        <taxon>Bacteroidota</taxon>
        <taxon>Flavobacteriia</taxon>
        <taxon>Flavobacteriales</taxon>
        <taxon>Flavobacteriaceae</taxon>
        <taxon>Bizionia</taxon>
    </lineage>
</organism>
<dbReference type="PANTHER" id="PTHR34406:SF1">
    <property type="entry name" value="PROTEIN YCEI"/>
    <property type="match status" value="1"/>
</dbReference>
<reference evidence="2" key="2">
    <citation type="submission" date="2020-09" db="EMBL/GenBank/DDBJ databases">
        <authorList>
            <person name="Sun Q."/>
            <person name="Zhou Y."/>
        </authorList>
    </citation>
    <scope>NUCLEOTIDE SEQUENCE</scope>
    <source>
        <strain evidence="2">CGMCC 1.12751</strain>
    </source>
</reference>